<evidence type="ECO:0000256" key="2">
    <source>
        <dbReference type="ARBA" id="ARBA00022801"/>
    </source>
</evidence>
<dbReference type="SUPFAM" id="SSF50494">
    <property type="entry name" value="Trypsin-like serine proteases"/>
    <property type="match status" value="1"/>
</dbReference>
<dbReference type="Proteomes" id="UP000617734">
    <property type="component" value="Unassembled WGS sequence"/>
</dbReference>
<dbReference type="Gene3D" id="2.30.42.10">
    <property type="match status" value="1"/>
</dbReference>
<evidence type="ECO:0000259" key="3">
    <source>
        <dbReference type="PROSITE" id="PS50106"/>
    </source>
</evidence>
<dbReference type="AlphaFoldDB" id="A0A919FVR1"/>
<keyword evidence="2" id="KW-0378">Hydrolase</keyword>
<dbReference type="InterPro" id="IPR051201">
    <property type="entry name" value="Chloro_Bact_Ser_Proteases"/>
</dbReference>
<gene>
    <name evidence="4" type="ORF">GCM10018781_37960</name>
</gene>
<dbReference type="SUPFAM" id="SSF50156">
    <property type="entry name" value="PDZ domain-like"/>
    <property type="match status" value="1"/>
</dbReference>
<dbReference type="InterPro" id="IPR036034">
    <property type="entry name" value="PDZ_sf"/>
</dbReference>
<sequence length="327" mass="32777">MSGTLPEPGRSPAERAELDAYSRAVTAVAAELTPRVAALRVLRRSPGGWFASGSGSAVVFTEDGFLLTNAHVVGHAEAGTLDFADGTTAPFHTIGTDPLSDLAVLRADAATPPPVRLGEAGALRAGQLVVAVGNPLGLAGTVTAGVVSALGRSLPARTGTATRVIDDVIQTDAALNPGNSGGALATADGEVVGITTAVAGNGLGLAVPINVTSRLIISTLLSDGRIRRAYLGLAGVPAPLPPALRARTGRRDGMRVVEVVPGAPAARAGLLPGDLLLTAEGEPVADAQALQRLMLADAIGRPLALTALRGDALVDVIATLAELPADD</sequence>
<name>A0A919FVR1_9ACTN</name>
<dbReference type="Pfam" id="PF13180">
    <property type="entry name" value="PDZ_2"/>
    <property type="match status" value="1"/>
</dbReference>
<dbReference type="PRINTS" id="PR00834">
    <property type="entry name" value="PROTEASES2C"/>
</dbReference>
<evidence type="ECO:0000256" key="1">
    <source>
        <dbReference type="ARBA" id="ARBA00022670"/>
    </source>
</evidence>
<dbReference type="SMART" id="SM00228">
    <property type="entry name" value="PDZ"/>
    <property type="match status" value="1"/>
</dbReference>
<evidence type="ECO:0000313" key="5">
    <source>
        <dbReference type="Proteomes" id="UP000617734"/>
    </source>
</evidence>
<dbReference type="GO" id="GO:0004252">
    <property type="term" value="F:serine-type endopeptidase activity"/>
    <property type="evidence" value="ECO:0007669"/>
    <property type="project" value="InterPro"/>
</dbReference>
<dbReference type="PANTHER" id="PTHR43343">
    <property type="entry name" value="PEPTIDASE S12"/>
    <property type="match status" value="1"/>
</dbReference>
<reference evidence="4" key="1">
    <citation type="journal article" date="2014" name="Int. J. Syst. Evol. Microbiol.">
        <title>Complete genome sequence of Corynebacterium casei LMG S-19264T (=DSM 44701T), isolated from a smear-ripened cheese.</title>
        <authorList>
            <consortium name="US DOE Joint Genome Institute (JGI-PGF)"/>
            <person name="Walter F."/>
            <person name="Albersmeier A."/>
            <person name="Kalinowski J."/>
            <person name="Ruckert C."/>
        </authorList>
    </citation>
    <scope>NUCLEOTIDE SEQUENCE</scope>
    <source>
        <strain evidence="4">JCM 4646</strain>
    </source>
</reference>
<feature type="domain" description="PDZ" evidence="3">
    <location>
        <begin position="253"/>
        <end position="311"/>
    </location>
</feature>
<keyword evidence="1 4" id="KW-0645">Protease</keyword>
<dbReference type="GO" id="GO:0006508">
    <property type="term" value="P:proteolysis"/>
    <property type="evidence" value="ECO:0007669"/>
    <property type="project" value="UniProtKB-KW"/>
</dbReference>
<dbReference type="InterPro" id="IPR001940">
    <property type="entry name" value="Peptidase_S1C"/>
</dbReference>
<evidence type="ECO:0000313" key="4">
    <source>
        <dbReference type="EMBL" id="GHH73477.1"/>
    </source>
</evidence>
<accession>A0A919FVR1</accession>
<dbReference type="Pfam" id="PF13365">
    <property type="entry name" value="Trypsin_2"/>
    <property type="match status" value="1"/>
</dbReference>
<dbReference type="RefSeq" id="WP_229927567.1">
    <property type="nucleotide sequence ID" value="NZ_BNBO01000020.1"/>
</dbReference>
<reference evidence="4" key="2">
    <citation type="submission" date="2020-09" db="EMBL/GenBank/DDBJ databases">
        <authorList>
            <person name="Sun Q."/>
            <person name="Ohkuma M."/>
        </authorList>
    </citation>
    <scope>NUCLEOTIDE SEQUENCE</scope>
    <source>
        <strain evidence="4">JCM 4646</strain>
    </source>
</reference>
<dbReference type="Gene3D" id="2.40.10.120">
    <property type="match status" value="1"/>
</dbReference>
<keyword evidence="5" id="KW-1185">Reference proteome</keyword>
<dbReference type="PROSITE" id="PS50106">
    <property type="entry name" value="PDZ"/>
    <property type="match status" value="1"/>
</dbReference>
<dbReference type="InterPro" id="IPR009003">
    <property type="entry name" value="Peptidase_S1_PA"/>
</dbReference>
<dbReference type="EMBL" id="BNBO01000020">
    <property type="protein sequence ID" value="GHH73477.1"/>
    <property type="molecule type" value="Genomic_DNA"/>
</dbReference>
<protein>
    <submittedName>
        <fullName evidence="4">Serine protease</fullName>
    </submittedName>
</protein>
<dbReference type="PANTHER" id="PTHR43343:SF3">
    <property type="entry name" value="PROTEASE DO-LIKE 8, CHLOROPLASTIC"/>
    <property type="match status" value="1"/>
</dbReference>
<dbReference type="GeneID" id="95354203"/>
<dbReference type="InterPro" id="IPR001478">
    <property type="entry name" value="PDZ"/>
</dbReference>
<proteinExistence type="predicted"/>
<comment type="caution">
    <text evidence="4">The sequence shown here is derived from an EMBL/GenBank/DDBJ whole genome shotgun (WGS) entry which is preliminary data.</text>
</comment>
<organism evidence="4 5">
    <name type="scientific">Kitasatospora indigofera</name>
    <dbReference type="NCBI Taxonomy" id="67307"/>
    <lineage>
        <taxon>Bacteria</taxon>
        <taxon>Bacillati</taxon>
        <taxon>Actinomycetota</taxon>
        <taxon>Actinomycetes</taxon>
        <taxon>Kitasatosporales</taxon>
        <taxon>Streptomycetaceae</taxon>
        <taxon>Kitasatospora</taxon>
    </lineage>
</organism>